<dbReference type="EMBL" id="NAJM01000023">
    <property type="protein sequence ID" value="RVX70427.1"/>
    <property type="molecule type" value="Genomic_DNA"/>
</dbReference>
<feature type="transmembrane region" description="Helical" evidence="5">
    <location>
        <begin position="278"/>
        <end position="297"/>
    </location>
</feature>
<dbReference type="InterPro" id="IPR036259">
    <property type="entry name" value="MFS_trans_sf"/>
</dbReference>
<dbReference type="InterPro" id="IPR011701">
    <property type="entry name" value="MFS"/>
</dbReference>
<dbReference type="VEuPathDB" id="FungiDB:PV10_01630"/>
<dbReference type="Proteomes" id="UP000288859">
    <property type="component" value="Unassembled WGS sequence"/>
</dbReference>
<comment type="caution">
    <text evidence="7">The sequence shown here is derived from an EMBL/GenBank/DDBJ whole genome shotgun (WGS) entry which is preliminary data.</text>
</comment>
<feature type="transmembrane region" description="Helical" evidence="5">
    <location>
        <begin position="177"/>
        <end position="197"/>
    </location>
</feature>
<dbReference type="AlphaFoldDB" id="A0A438N4F7"/>
<evidence type="ECO:0000256" key="2">
    <source>
        <dbReference type="ARBA" id="ARBA00022692"/>
    </source>
</evidence>
<feature type="transmembrane region" description="Helical" evidence="5">
    <location>
        <begin position="423"/>
        <end position="443"/>
    </location>
</feature>
<gene>
    <name evidence="7" type="ORF">B0A52_05926</name>
</gene>
<feature type="transmembrane region" description="Helical" evidence="5">
    <location>
        <begin position="209"/>
        <end position="226"/>
    </location>
</feature>
<keyword evidence="4 5" id="KW-0472">Membrane</keyword>
<feature type="transmembrane region" description="Helical" evidence="5">
    <location>
        <begin position="48"/>
        <end position="75"/>
    </location>
</feature>
<keyword evidence="2 5" id="KW-0812">Transmembrane</keyword>
<evidence type="ECO:0000256" key="3">
    <source>
        <dbReference type="ARBA" id="ARBA00022989"/>
    </source>
</evidence>
<evidence type="ECO:0000313" key="8">
    <source>
        <dbReference type="Proteomes" id="UP000288859"/>
    </source>
</evidence>
<accession>A0A438N4F7</accession>
<dbReference type="SUPFAM" id="SSF103473">
    <property type="entry name" value="MFS general substrate transporter"/>
    <property type="match status" value="1"/>
</dbReference>
<dbReference type="PROSITE" id="PS50850">
    <property type="entry name" value="MFS"/>
    <property type="match status" value="1"/>
</dbReference>
<reference evidence="7 8" key="1">
    <citation type="submission" date="2017-03" db="EMBL/GenBank/DDBJ databases">
        <title>Genomes of endolithic fungi from Antarctica.</title>
        <authorList>
            <person name="Coleine C."/>
            <person name="Masonjones S."/>
            <person name="Stajich J.E."/>
        </authorList>
    </citation>
    <scope>NUCLEOTIDE SEQUENCE [LARGE SCALE GENOMIC DNA]</scope>
    <source>
        <strain evidence="7 8">CCFEE 6314</strain>
    </source>
</reference>
<comment type="subcellular location">
    <subcellularLocation>
        <location evidence="1">Membrane</location>
        <topology evidence="1">Multi-pass membrane protein</topology>
    </subcellularLocation>
</comment>
<feature type="transmembrane region" description="Helical" evidence="5">
    <location>
        <begin position="358"/>
        <end position="377"/>
    </location>
</feature>
<organism evidence="7 8">
    <name type="scientific">Exophiala mesophila</name>
    <name type="common">Black yeast-like fungus</name>
    <dbReference type="NCBI Taxonomy" id="212818"/>
    <lineage>
        <taxon>Eukaryota</taxon>
        <taxon>Fungi</taxon>
        <taxon>Dikarya</taxon>
        <taxon>Ascomycota</taxon>
        <taxon>Pezizomycotina</taxon>
        <taxon>Eurotiomycetes</taxon>
        <taxon>Chaetothyriomycetidae</taxon>
        <taxon>Chaetothyriales</taxon>
        <taxon>Herpotrichiellaceae</taxon>
        <taxon>Exophiala</taxon>
    </lineage>
</organism>
<feature type="domain" description="Major facilitator superfamily (MFS) profile" evidence="6">
    <location>
        <begin position="50"/>
        <end position="475"/>
    </location>
</feature>
<proteinExistence type="predicted"/>
<dbReference type="InterPro" id="IPR020846">
    <property type="entry name" value="MFS_dom"/>
</dbReference>
<feature type="transmembrane region" description="Helical" evidence="5">
    <location>
        <begin position="389"/>
        <end position="411"/>
    </location>
</feature>
<evidence type="ECO:0000256" key="1">
    <source>
        <dbReference type="ARBA" id="ARBA00004141"/>
    </source>
</evidence>
<keyword evidence="3 5" id="KW-1133">Transmembrane helix</keyword>
<feature type="transmembrane region" description="Helical" evidence="5">
    <location>
        <begin position="317"/>
        <end position="337"/>
    </location>
</feature>
<name>A0A438N4F7_EXOME</name>
<evidence type="ECO:0000256" key="5">
    <source>
        <dbReference type="SAM" id="Phobius"/>
    </source>
</evidence>
<feature type="transmembrane region" description="Helical" evidence="5">
    <location>
        <begin position="87"/>
        <end position="105"/>
    </location>
</feature>
<sequence length="497" mass="54886">MKSDTMSVEDKVIESQDTGDVEDRIEDIEPGTLKDQHDPLVWSTSRKLTIMLIVGIWILLGTTNMIIIGPALQIIPEEFDSSFASSTYLIGGPLLAYGVASFFWVPLANRYGVRLIFVVTAIAAGCMNCWAAKATSFGALVAARTLASAFYAPPETLAPQLIGDVFYLKDRAKAMTWVGILQASGFTGGPLIGSYIIENESLGWRWVEWVLAIVTFATAIGLLVLFPETQYTGPTDHVTTRSWKDDLRFWPASGGGKPKDHSVVHGFKTIFPYFAHPIVMLNMVFFSLCLVVNSYLLTTQSLTYLIVYHFGIGASGLTFLAPCIGTWLAMLFCGILADRLFLRGVRKGDPRPKPERRLPLLLVTGAIGVAGCLIFGICTQEHTHWIGPLFGSAFVSFSFICSLSISFAYLLDIYEARMDMVMVIYNGMKNLAAFGISYAIVPWNESAGYTIPFAVMAVVLFVAHLPMLLLYIKGEKIRQWSVRKYKTAETSHHGDNF</sequence>
<evidence type="ECO:0000259" key="6">
    <source>
        <dbReference type="PROSITE" id="PS50850"/>
    </source>
</evidence>
<protein>
    <recommendedName>
        <fullName evidence="6">Major facilitator superfamily (MFS) profile domain-containing protein</fullName>
    </recommendedName>
</protein>
<feature type="transmembrane region" description="Helical" evidence="5">
    <location>
        <begin position="449"/>
        <end position="472"/>
    </location>
</feature>
<dbReference type="PANTHER" id="PTHR23502:SF34">
    <property type="entry name" value="PROTEIN HOL1"/>
    <property type="match status" value="1"/>
</dbReference>
<evidence type="ECO:0000313" key="7">
    <source>
        <dbReference type="EMBL" id="RVX70427.1"/>
    </source>
</evidence>
<dbReference type="GO" id="GO:0022857">
    <property type="term" value="F:transmembrane transporter activity"/>
    <property type="evidence" value="ECO:0007669"/>
    <property type="project" value="InterPro"/>
</dbReference>
<dbReference type="PANTHER" id="PTHR23502">
    <property type="entry name" value="MAJOR FACILITATOR SUPERFAMILY"/>
    <property type="match status" value="1"/>
</dbReference>
<evidence type="ECO:0000256" key="4">
    <source>
        <dbReference type="ARBA" id="ARBA00023136"/>
    </source>
</evidence>
<dbReference type="Gene3D" id="1.20.1250.20">
    <property type="entry name" value="MFS general substrate transporter like domains"/>
    <property type="match status" value="1"/>
</dbReference>
<dbReference type="GO" id="GO:0005886">
    <property type="term" value="C:plasma membrane"/>
    <property type="evidence" value="ECO:0007669"/>
    <property type="project" value="TreeGrafter"/>
</dbReference>
<dbReference type="OrthoDB" id="268400at2759"/>
<dbReference type="Pfam" id="PF07690">
    <property type="entry name" value="MFS_1"/>
    <property type="match status" value="1"/>
</dbReference>